<evidence type="ECO:0000313" key="2">
    <source>
        <dbReference type="EMBL" id="AUB37238.1"/>
    </source>
</evidence>
<dbReference type="KEGG" id="nfl:COO91_03176"/>
<keyword evidence="3" id="KW-1185">Reference proteome</keyword>
<dbReference type="OrthoDB" id="487826at2"/>
<proteinExistence type="predicted"/>
<sequence>MEADKLIQAFTEVVRNQDYVFSPEAIATIPGLRETIAEFETQSAQELAEAIRNWYINHEDVRDAVLLEEREIEKVSKTKPEAQENTQENRYRVLQDELQKLEAKKTATPQPNQP</sequence>
<reference evidence="2 3" key="1">
    <citation type="submission" date="2017-11" db="EMBL/GenBank/DDBJ databases">
        <title>Complete genome of a free-living desiccation-tolerant cyanobacterium and its photosynthetic adaptation to extreme terrestrial habitat.</title>
        <authorList>
            <person name="Shang J."/>
        </authorList>
    </citation>
    <scope>NUCLEOTIDE SEQUENCE [LARGE SCALE GENOMIC DNA]</scope>
    <source>
        <strain evidence="2 3">CCNUN1</strain>
    </source>
</reference>
<name>A0A2K8SPA9_9NOSO</name>
<dbReference type="AlphaFoldDB" id="A0A2K8SPA9"/>
<accession>A0A2K8SPA9</accession>
<dbReference type="RefSeq" id="WP_100898928.1">
    <property type="nucleotide sequence ID" value="NZ_CAWNNC010000001.1"/>
</dbReference>
<dbReference type="Proteomes" id="UP000232003">
    <property type="component" value="Chromosome"/>
</dbReference>
<protein>
    <submittedName>
        <fullName evidence="2">Uncharacterized protein</fullName>
    </submittedName>
</protein>
<gene>
    <name evidence="2" type="ORF">COO91_03176</name>
</gene>
<evidence type="ECO:0000256" key="1">
    <source>
        <dbReference type="SAM" id="MobiDB-lite"/>
    </source>
</evidence>
<dbReference type="EMBL" id="CP024785">
    <property type="protein sequence ID" value="AUB37238.1"/>
    <property type="molecule type" value="Genomic_DNA"/>
</dbReference>
<feature type="region of interest" description="Disordered" evidence="1">
    <location>
        <begin position="75"/>
        <end position="114"/>
    </location>
</feature>
<feature type="compositionally biased region" description="Basic and acidic residues" evidence="1">
    <location>
        <begin position="75"/>
        <end position="105"/>
    </location>
</feature>
<organism evidence="2 3">
    <name type="scientific">Nostoc flagelliforme CCNUN1</name>
    <dbReference type="NCBI Taxonomy" id="2038116"/>
    <lineage>
        <taxon>Bacteria</taxon>
        <taxon>Bacillati</taxon>
        <taxon>Cyanobacteriota</taxon>
        <taxon>Cyanophyceae</taxon>
        <taxon>Nostocales</taxon>
        <taxon>Nostocaceae</taxon>
        <taxon>Nostoc</taxon>
    </lineage>
</organism>
<evidence type="ECO:0000313" key="3">
    <source>
        <dbReference type="Proteomes" id="UP000232003"/>
    </source>
</evidence>